<evidence type="ECO:0000313" key="1">
    <source>
        <dbReference type="EMBL" id="QBY46384.1"/>
    </source>
</evidence>
<protein>
    <submittedName>
        <fullName evidence="1">Uncharacterized protein</fullName>
    </submittedName>
</protein>
<dbReference type="KEGG" id="ans:ArsFIN_49950"/>
<organism evidence="1 2">
    <name type="scientific">Arsenophonus nasoniae</name>
    <name type="common">son-killer infecting Nasonia vitripennis</name>
    <dbReference type="NCBI Taxonomy" id="638"/>
    <lineage>
        <taxon>Bacteria</taxon>
        <taxon>Pseudomonadati</taxon>
        <taxon>Pseudomonadota</taxon>
        <taxon>Gammaproteobacteria</taxon>
        <taxon>Enterobacterales</taxon>
        <taxon>Morganellaceae</taxon>
        <taxon>Arsenophonus</taxon>
    </lineage>
</organism>
<accession>A0A4P7L7Y5</accession>
<dbReference type="EMBL" id="CP038619">
    <property type="protein sequence ID" value="QBY46384.1"/>
    <property type="molecule type" value="Genomic_DNA"/>
</dbReference>
<name>A0A4P7L7Y5_9GAMM</name>
<proteinExistence type="predicted"/>
<dbReference type="AlphaFoldDB" id="A0A4P7L7Y5"/>
<geneLocation type="plasmid" evidence="2">
    <name>parsfin7</name>
</geneLocation>
<evidence type="ECO:0000313" key="2">
    <source>
        <dbReference type="Proteomes" id="UP000295134"/>
    </source>
</evidence>
<dbReference type="GeneID" id="96879361"/>
<dbReference type="Proteomes" id="UP000295134">
    <property type="component" value="Plasmid pArsFIN7"/>
</dbReference>
<dbReference type="RefSeq" id="WP_246067592.1">
    <property type="nucleotide sequence ID" value="NZ_CP038619.1"/>
</dbReference>
<gene>
    <name evidence="1" type="ORF">ArsFIN_49950</name>
</gene>
<reference evidence="1 2" key="1">
    <citation type="submission" date="2019-03" db="EMBL/GenBank/DDBJ databases">
        <title>Long-read sequencing reveals hyperdense prophage content in a complex bacterial symbiont genome.</title>
        <authorList>
            <person name="Frost C.L."/>
            <person name="Siozios S."/>
            <person name="Nadal-Jimenez P."/>
            <person name="Brockhurst M.A."/>
            <person name="King K.C."/>
            <person name="Darby A.C."/>
            <person name="Hurst G.D.D."/>
        </authorList>
    </citation>
    <scope>NUCLEOTIDE SEQUENCE [LARGE SCALE GENOMIC DNA]</scope>
    <source>
        <strain evidence="1 2">FIN</strain>
        <plasmid evidence="2">parsfin7</plasmid>
    </source>
</reference>
<keyword evidence="1" id="KW-0614">Plasmid</keyword>
<sequence length="55" mass="6462">MVNDLPDYEILFDPVTDKVTFKIESNTDKADASRKREKGKKEIYKIKNVDEKMNL</sequence>